<dbReference type="InterPro" id="IPR022291">
    <property type="entry name" value="Bacteriocin_synth_cyclodeHase"/>
</dbReference>
<proteinExistence type="predicted"/>
<feature type="compositionally biased region" description="Low complexity" evidence="1">
    <location>
        <begin position="264"/>
        <end position="282"/>
    </location>
</feature>
<dbReference type="NCBIfam" id="TIGR03882">
    <property type="entry name" value="cyclo_dehyd_2"/>
    <property type="match status" value="1"/>
</dbReference>
<comment type="caution">
    <text evidence="2">The sequence shown here is derived from an EMBL/GenBank/DDBJ whole genome shotgun (WGS) entry which is preliminary data.</text>
</comment>
<dbReference type="Proteomes" id="UP000307380">
    <property type="component" value="Unassembled WGS sequence"/>
</dbReference>
<feature type="region of interest" description="Disordered" evidence="1">
    <location>
        <begin position="232"/>
        <end position="282"/>
    </location>
</feature>
<evidence type="ECO:0000313" key="3">
    <source>
        <dbReference type="Proteomes" id="UP000307380"/>
    </source>
</evidence>
<name>A0A4S4G1B4_9MICO</name>
<evidence type="ECO:0000256" key="1">
    <source>
        <dbReference type="SAM" id="MobiDB-lite"/>
    </source>
</evidence>
<accession>A0A4S4G1B4</accession>
<evidence type="ECO:0000313" key="2">
    <source>
        <dbReference type="EMBL" id="THG36282.1"/>
    </source>
</evidence>
<organism evidence="2 3">
    <name type="scientific">Orlajensenia flava</name>
    <dbReference type="NCBI Taxonomy" id="2565934"/>
    <lineage>
        <taxon>Bacteria</taxon>
        <taxon>Bacillati</taxon>
        <taxon>Actinomycetota</taxon>
        <taxon>Actinomycetes</taxon>
        <taxon>Micrococcales</taxon>
        <taxon>Microbacteriaceae</taxon>
        <taxon>Orlajensenia</taxon>
    </lineage>
</organism>
<dbReference type="EMBL" id="SSSN01000002">
    <property type="protein sequence ID" value="THG36282.1"/>
    <property type="molecule type" value="Genomic_DNA"/>
</dbReference>
<dbReference type="OrthoDB" id="4426339at2"/>
<dbReference type="AlphaFoldDB" id="A0A4S4G1B4"/>
<reference evidence="2 3" key="1">
    <citation type="submission" date="2019-04" db="EMBL/GenBank/DDBJ databases">
        <authorList>
            <person name="Jiang L."/>
        </authorList>
    </citation>
    <scope>NUCLEOTIDE SEQUENCE [LARGE SCALE GENOMIC DNA]</scope>
    <source>
        <strain evidence="2 3">YIM 131861</strain>
    </source>
</reference>
<protein>
    <submittedName>
        <fullName evidence="2">TOMM leader peptide-binding protein</fullName>
    </submittedName>
</protein>
<keyword evidence="3" id="KW-1185">Reference proteome</keyword>
<gene>
    <name evidence="2" type="ORF">E6C70_01775</name>
</gene>
<sequence>MVLRLDPNIPLVWRTPDTLQLGVARRLATIENVSATDERIISALQSGVPRSTVDHIAAQSRLPRRDVDDLLGLLAPALHDTEHDAHRPRRQASQAVLIDGTGPTADRLADHLGELGIPVQLQSGHRPAAVVIVAHHVVTPGRYRPWVARDVPHLPIVFGEEGVRVGPLVEPGRGPCLYCLDLARSDADPAWAAIAAQLALRSSPSETPLLGMLAATLAVALVSRRRSAGAGDSAGRVVTLSPDGGWTRSEQLEPHPECGCRALPGTATARGSSAAGARPTPS</sequence>
<dbReference type="Gene3D" id="3.40.50.720">
    <property type="entry name" value="NAD(P)-binding Rossmann-like Domain"/>
    <property type="match status" value="1"/>
</dbReference>